<feature type="compositionally biased region" description="Polar residues" evidence="13">
    <location>
        <begin position="48"/>
        <end position="57"/>
    </location>
</feature>
<feature type="transmembrane region" description="Helical" evidence="14">
    <location>
        <begin position="238"/>
        <end position="260"/>
    </location>
</feature>
<keyword evidence="4" id="KW-0107">Calcium channel</keyword>
<dbReference type="InterPro" id="IPR005821">
    <property type="entry name" value="Ion_trans_dom"/>
</dbReference>
<keyword evidence="6" id="KW-0106">Calcium</keyword>
<evidence type="ECO:0000256" key="4">
    <source>
        <dbReference type="ARBA" id="ARBA00022673"/>
    </source>
</evidence>
<evidence type="ECO:0000256" key="8">
    <source>
        <dbReference type="ARBA" id="ARBA00022989"/>
    </source>
</evidence>
<organism evidence="16 17">
    <name type="scientific">Prorocentrum cordatum</name>
    <dbReference type="NCBI Taxonomy" id="2364126"/>
    <lineage>
        <taxon>Eukaryota</taxon>
        <taxon>Sar</taxon>
        <taxon>Alveolata</taxon>
        <taxon>Dinophyceae</taxon>
        <taxon>Prorocentrales</taxon>
        <taxon>Prorocentraceae</taxon>
        <taxon>Prorocentrum</taxon>
    </lineage>
</organism>
<dbReference type="SUPFAM" id="SSF81324">
    <property type="entry name" value="Voltage-gated potassium channels"/>
    <property type="match status" value="1"/>
</dbReference>
<accession>A0ABN9XTF1</accession>
<evidence type="ECO:0000256" key="10">
    <source>
        <dbReference type="ARBA" id="ARBA00023136"/>
    </source>
</evidence>
<evidence type="ECO:0000256" key="2">
    <source>
        <dbReference type="ARBA" id="ARBA00022448"/>
    </source>
</evidence>
<keyword evidence="5 14" id="KW-0812">Transmembrane</keyword>
<gene>
    <name evidence="16" type="ORF">PCOR1329_LOCUS79572</name>
</gene>
<feature type="domain" description="Ion transport" evidence="15">
    <location>
        <begin position="198"/>
        <end position="444"/>
    </location>
</feature>
<dbReference type="InterPro" id="IPR027359">
    <property type="entry name" value="Volt_channel_dom_sf"/>
</dbReference>
<feature type="compositionally biased region" description="Basic and acidic residues" evidence="13">
    <location>
        <begin position="512"/>
        <end position="524"/>
    </location>
</feature>
<keyword evidence="11" id="KW-0325">Glycoprotein</keyword>
<evidence type="ECO:0000256" key="1">
    <source>
        <dbReference type="ARBA" id="ARBA00004141"/>
    </source>
</evidence>
<dbReference type="PANTHER" id="PTHR45628">
    <property type="entry name" value="VOLTAGE-DEPENDENT CALCIUM CHANNEL TYPE A SUBUNIT ALPHA-1"/>
    <property type="match status" value="1"/>
</dbReference>
<evidence type="ECO:0000313" key="17">
    <source>
        <dbReference type="Proteomes" id="UP001189429"/>
    </source>
</evidence>
<evidence type="ECO:0000313" key="16">
    <source>
        <dbReference type="EMBL" id="CAK0903209.1"/>
    </source>
</evidence>
<proteinExistence type="predicted"/>
<dbReference type="Pfam" id="PF00520">
    <property type="entry name" value="Ion_trans"/>
    <property type="match status" value="1"/>
</dbReference>
<evidence type="ECO:0000256" key="6">
    <source>
        <dbReference type="ARBA" id="ARBA00022837"/>
    </source>
</evidence>
<keyword evidence="7" id="KW-0851">Voltage-gated channel</keyword>
<reference evidence="16" key="1">
    <citation type="submission" date="2023-10" db="EMBL/GenBank/DDBJ databases">
        <authorList>
            <person name="Chen Y."/>
            <person name="Shah S."/>
            <person name="Dougan E. K."/>
            <person name="Thang M."/>
            <person name="Chan C."/>
        </authorList>
    </citation>
    <scope>NUCLEOTIDE SEQUENCE [LARGE SCALE GENOMIC DNA]</scope>
</reference>
<comment type="caution">
    <text evidence="16">The sequence shown here is derived from an EMBL/GenBank/DDBJ whole genome shotgun (WGS) entry which is preliminary data.</text>
</comment>
<name>A0ABN9XTF1_9DINO</name>
<keyword evidence="10 14" id="KW-0472">Membrane</keyword>
<feature type="region of interest" description="Disordered" evidence="13">
    <location>
        <begin position="1"/>
        <end position="76"/>
    </location>
</feature>
<evidence type="ECO:0000259" key="15">
    <source>
        <dbReference type="Pfam" id="PF00520"/>
    </source>
</evidence>
<dbReference type="Gene3D" id="1.10.287.70">
    <property type="match status" value="1"/>
</dbReference>
<evidence type="ECO:0000256" key="5">
    <source>
        <dbReference type="ARBA" id="ARBA00022692"/>
    </source>
</evidence>
<evidence type="ECO:0000256" key="14">
    <source>
        <dbReference type="SAM" id="Phobius"/>
    </source>
</evidence>
<dbReference type="Proteomes" id="UP001189429">
    <property type="component" value="Unassembled WGS sequence"/>
</dbReference>
<evidence type="ECO:0000256" key="13">
    <source>
        <dbReference type="SAM" id="MobiDB-lite"/>
    </source>
</evidence>
<feature type="transmembrane region" description="Helical" evidence="14">
    <location>
        <begin position="337"/>
        <end position="359"/>
    </location>
</feature>
<dbReference type="PANTHER" id="PTHR45628:SF7">
    <property type="entry name" value="VOLTAGE-DEPENDENT CALCIUM CHANNEL TYPE A SUBUNIT ALPHA-1"/>
    <property type="match status" value="1"/>
</dbReference>
<feature type="region of interest" description="Disordered" evidence="13">
    <location>
        <begin position="484"/>
        <end position="547"/>
    </location>
</feature>
<keyword evidence="2" id="KW-0813">Transport</keyword>
<keyword evidence="9" id="KW-0406">Ion transport</keyword>
<dbReference type="Gene3D" id="1.20.120.350">
    <property type="entry name" value="Voltage-gated potassium channels. Chain C"/>
    <property type="match status" value="1"/>
</dbReference>
<feature type="compositionally biased region" description="Basic and acidic residues" evidence="13">
    <location>
        <begin position="62"/>
        <end position="76"/>
    </location>
</feature>
<sequence>MEGGRGAPREPRASGQAPSPQKQGGAHAGSPGLNGAAAGSPQRPSGGATASPSQRTGPRQHGAKEPRAADAALRSELDAVTTEAMRRELERFAQEALRRELDRVKESMLSELRSLPVGPPVRAWAAAGESSPQAFVPVSKQTRELSLSQAWDDSREEQAPLLQEPCAEGSDSDEEAKQLQSQRSWRRRVSLFVRDPKFETAINGVILMSVVELCVQTQYMAQHWLKEPPQVFKDIETVFCIVFVAEMVLKLISFGYHGFFCCRKNWMSNLFDFSLVVFQFVDIAVDMLGSSNSNRSRLAGVLRFFRIVRLMRLVRFLRMVPELRTLLVSIFTSMKALFWTFTVVFLVSAVFGVVLTLIVTDYKVSQFSPEDSSKEKEMLEKAFGSVSDTMLTLYGTVSGGRDWTTQSEPLRDQIDDNLVYVFVLYTFFVIFAIMNVITSHFVDTAIEASAADKRETMVLNLMETFSTASKHITKESFIMHADQPEHAEVPQSPLRPGRRHQGGCARLPALRDPGRRQLRVDRQEGGCPGHTQAGGQRDRIRPRDPQA</sequence>
<protein>
    <recommendedName>
        <fullName evidence="15">Ion transport domain-containing protein</fullName>
    </recommendedName>
</protein>
<evidence type="ECO:0000256" key="3">
    <source>
        <dbReference type="ARBA" id="ARBA00022568"/>
    </source>
</evidence>
<evidence type="ECO:0000256" key="9">
    <source>
        <dbReference type="ARBA" id="ARBA00023065"/>
    </source>
</evidence>
<keyword evidence="3" id="KW-0109">Calcium transport</keyword>
<keyword evidence="17" id="KW-1185">Reference proteome</keyword>
<evidence type="ECO:0000256" key="7">
    <source>
        <dbReference type="ARBA" id="ARBA00022882"/>
    </source>
</evidence>
<feature type="region of interest" description="Disordered" evidence="13">
    <location>
        <begin position="146"/>
        <end position="181"/>
    </location>
</feature>
<dbReference type="EMBL" id="CAUYUJ010021182">
    <property type="protein sequence ID" value="CAK0903209.1"/>
    <property type="molecule type" value="Genomic_DNA"/>
</dbReference>
<dbReference type="InterPro" id="IPR050599">
    <property type="entry name" value="VDCC_alpha-1_subunit"/>
</dbReference>
<keyword evidence="12" id="KW-0407">Ion channel</keyword>
<evidence type="ECO:0000256" key="12">
    <source>
        <dbReference type="ARBA" id="ARBA00023303"/>
    </source>
</evidence>
<keyword evidence="8 14" id="KW-1133">Transmembrane helix</keyword>
<evidence type="ECO:0000256" key="11">
    <source>
        <dbReference type="ARBA" id="ARBA00023180"/>
    </source>
</evidence>
<comment type="subcellular location">
    <subcellularLocation>
        <location evidence="1">Membrane</location>
        <topology evidence="1">Multi-pass membrane protein</topology>
    </subcellularLocation>
</comment>
<feature type="compositionally biased region" description="Basic and acidic residues" evidence="13">
    <location>
        <begin position="536"/>
        <end position="547"/>
    </location>
</feature>
<feature type="transmembrane region" description="Helical" evidence="14">
    <location>
        <begin position="418"/>
        <end position="437"/>
    </location>
</feature>